<dbReference type="AlphaFoldDB" id="A0A645AAD2"/>
<dbReference type="EMBL" id="VSSQ01011818">
    <property type="protein sequence ID" value="MPM47783.1"/>
    <property type="molecule type" value="Genomic_DNA"/>
</dbReference>
<accession>A0A645AAD2</accession>
<comment type="caution">
    <text evidence="1">The sequence shown here is derived from an EMBL/GenBank/DDBJ whole genome shotgun (WGS) entry which is preliminary data.</text>
</comment>
<protein>
    <submittedName>
        <fullName evidence="1">Uncharacterized protein</fullName>
    </submittedName>
</protein>
<gene>
    <name evidence="1" type="ORF">SDC9_94501</name>
</gene>
<sequence length="230" mass="26419">MKKTDADVTAYRGVSDVALVPLLMGSGHRSLRRAVRKDGTIDHKRLAKNIHKLEGLEFSDMGFGSTSLQESFAEKWRRGIVDRDLDTRATDEVWKRHQKTDQDSIQEILGCMNIPDMAHASAEQQVMLRGMIAGNHSGEYSGIKERLQNRGMGAHMYQINVPRGSSAALIDKMRIWEDGKQPSVEQGEMLLDRNARYRIQRVEQMMDENHMPMKDQYRFIMDLVQDKKRT</sequence>
<proteinExistence type="predicted"/>
<evidence type="ECO:0000313" key="1">
    <source>
        <dbReference type="EMBL" id="MPM47783.1"/>
    </source>
</evidence>
<dbReference type="GO" id="GO:0005576">
    <property type="term" value="C:extracellular region"/>
    <property type="evidence" value="ECO:0007669"/>
    <property type="project" value="InterPro"/>
</dbReference>
<name>A0A645AAD2_9ZZZZ</name>
<dbReference type="Gene3D" id="3.90.176.10">
    <property type="entry name" value="Toxin ADP-ribosyltransferase, Chain A, domain 1"/>
    <property type="match status" value="1"/>
</dbReference>
<reference evidence="1" key="1">
    <citation type="submission" date="2019-08" db="EMBL/GenBank/DDBJ databases">
        <authorList>
            <person name="Kucharzyk K."/>
            <person name="Murdoch R.W."/>
            <person name="Higgins S."/>
            <person name="Loffler F."/>
        </authorList>
    </citation>
    <scope>NUCLEOTIDE SEQUENCE</scope>
</reference>
<dbReference type="SUPFAM" id="SSF56399">
    <property type="entry name" value="ADP-ribosylation"/>
    <property type="match status" value="1"/>
</dbReference>
<organism evidence="1">
    <name type="scientific">bioreactor metagenome</name>
    <dbReference type="NCBI Taxonomy" id="1076179"/>
    <lineage>
        <taxon>unclassified sequences</taxon>
        <taxon>metagenomes</taxon>
        <taxon>ecological metagenomes</taxon>
    </lineage>
</organism>